<proteinExistence type="inferred from homology"/>
<dbReference type="Gene3D" id="3.40.190.10">
    <property type="entry name" value="Periplasmic binding protein-like II"/>
    <property type="match status" value="2"/>
</dbReference>
<evidence type="ECO:0000256" key="3">
    <source>
        <dbReference type="ARBA" id="ARBA00023125"/>
    </source>
</evidence>
<dbReference type="Gene3D" id="1.10.10.10">
    <property type="entry name" value="Winged helix-like DNA-binding domain superfamily/Winged helix DNA-binding domain"/>
    <property type="match status" value="1"/>
</dbReference>
<comment type="similarity">
    <text evidence="1">Belongs to the LysR transcriptional regulatory family.</text>
</comment>
<keyword evidence="2" id="KW-0805">Transcription regulation</keyword>
<dbReference type="SUPFAM" id="SSF53850">
    <property type="entry name" value="Periplasmic binding protein-like II"/>
    <property type="match status" value="1"/>
</dbReference>
<dbReference type="PROSITE" id="PS50931">
    <property type="entry name" value="HTH_LYSR"/>
    <property type="match status" value="1"/>
</dbReference>
<gene>
    <name evidence="7" type="ORF">BI344_00460</name>
    <name evidence="6" type="ORF">BI347_06225</name>
</gene>
<dbReference type="PRINTS" id="PR00039">
    <property type="entry name" value="HTHLYSR"/>
</dbReference>
<dbReference type="InterPro" id="IPR005119">
    <property type="entry name" value="LysR_subst-bd"/>
</dbReference>
<keyword evidence="3" id="KW-0238">DNA-binding</keyword>
<comment type="caution">
    <text evidence="6">The sequence shown here is derived from an EMBL/GenBank/DDBJ whole genome shotgun (WGS) entry which is preliminary data.</text>
</comment>
<dbReference type="EMBL" id="MKCS01000001">
    <property type="protein sequence ID" value="OHX13143.1"/>
    <property type="molecule type" value="Genomic_DNA"/>
</dbReference>
<dbReference type="InterPro" id="IPR036388">
    <property type="entry name" value="WH-like_DNA-bd_sf"/>
</dbReference>
<feature type="domain" description="HTH lysR-type" evidence="5">
    <location>
        <begin position="12"/>
        <end position="64"/>
    </location>
</feature>
<evidence type="ECO:0000313" key="9">
    <source>
        <dbReference type="Proteomes" id="UP000180280"/>
    </source>
</evidence>
<dbReference type="GO" id="GO:0003700">
    <property type="term" value="F:DNA-binding transcription factor activity"/>
    <property type="evidence" value="ECO:0007669"/>
    <property type="project" value="InterPro"/>
</dbReference>
<evidence type="ECO:0000313" key="6">
    <source>
        <dbReference type="EMBL" id="OHX13143.1"/>
    </source>
</evidence>
<dbReference type="InterPro" id="IPR036390">
    <property type="entry name" value="WH_DNA-bd_sf"/>
</dbReference>
<evidence type="ECO:0000313" key="7">
    <source>
        <dbReference type="EMBL" id="OHX21059.1"/>
    </source>
</evidence>
<dbReference type="PANTHER" id="PTHR30537:SF5">
    <property type="entry name" value="HTH-TYPE TRANSCRIPTIONAL ACTIVATOR TTDR-RELATED"/>
    <property type="match status" value="1"/>
</dbReference>
<keyword evidence="9" id="KW-1185">Reference proteome</keyword>
<dbReference type="SUPFAM" id="SSF46785">
    <property type="entry name" value="Winged helix' DNA-binding domain"/>
    <property type="match status" value="1"/>
</dbReference>
<dbReference type="InterPro" id="IPR058163">
    <property type="entry name" value="LysR-type_TF_proteobact-type"/>
</dbReference>
<dbReference type="EMBL" id="MKCT01000001">
    <property type="protein sequence ID" value="OHX21059.1"/>
    <property type="molecule type" value="Genomic_DNA"/>
</dbReference>
<dbReference type="Pfam" id="PF00126">
    <property type="entry name" value="HTH_1"/>
    <property type="match status" value="1"/>
</dbReference>
<evidence type="ECO:0000256" key="4">
    <source>
        <dbReference type="ARBA" id="ARBA00023163"/>
    </source>
</evidence>
<evidence type="ECO:0000256" key="1">
    <source>
        <dbReference type="ARBA" id="ARBA00009437"/>
    </source>
</evidence>
<keyword evidence="4" id="KW-0804">Transcription</keyword>
<evidence type="ECO:0000259" key="5">
    <source>
        <dbReference type="PROSITE" id="PS50931"/>
    </source>
</evidence>
<protein>
    <submittedName>
        <fullName evidence="6">LysR family transcriptional regulator</fullName>
    </submittedName>
</protein>
<reference evidence="8 9" key="1">
    <citation type="submission" date="2016-09" db="EMBL/GenBank/DDBJ databases">
        <title>Chromobacterium muskegensis sp. nov., an insecticidal bacterium isolated from Sphagnum bogs.</title>
        <authorList>
            <person name="Sparks M.E."/>
            <person name="Blackburn M.B."/>
            <person name="Gundersen-Rindal D.E."/>
            <person name="Mitchell A."/>
            <person name="Farrar R."/>
            <person name="Kuhar D."/>
        </authorList>
    </citation>
    <scope>NUCLEOTIDE SEQUENCE [LARGE SCALE GENOMIC DNA]</scope>
    <source>
        <strain evidence="7 9">14B-1</strain>
        <strain evidence="6 8">37-2</strain>
    </source>
</reference>
<dbReference type="GO" id="GO:0003677">
    <property type="term" value="F:DNA binding"/>
    <property type="evidence" value="ECO:0007669"/>
    <property type="project" value="UniProtKB-KW"/>
</dbReference>
<dbReference type="FunFam" id="1.10.10.10:FF:000001">
    <property type="entry name" value="LysR family transcriptional regulator"/>
    <property type="match status" value="1"/>
</dbReference>
<dbReference type="STRING" id="1903179.BI347_06225"/>
<evidence type="ECO:0000256" key="2">
    <source>
        <dbReference type="ARBA" id="ARBA00023015"/>
    </source>
</evidence>
<dbReference type="InterPro" id="IPR000847">
    <property type="entry name" value="LysR_HTH_N"/>
</dbReference>
<dbReference type="Proteomes" id="UP000180280">
    <property type="component" value="Unassembled WGS sequence"/>
</dbReference>
<dbReference type="AlphaFoldDB" id="A0A1S1X0T7"/>
<sequence length="320" mass="35269">MPMLDSSVLGALKSFEAAGRLLNFTRAAQELHLTQGAVSQQIRNLEDRLGYRLFLRGRRALSLTEKGTVLLQTVARSLDEIERTLARLGADAAPLRLSCVPSFALCWLMPRLTEFQRLAPDAPLRMLAEFQAWDGLAEGPGGADISIRYDTACCAIAQARPLLDEYMMPVATPAYLASHPAFAAGESIAGVAMLHDASPWAGAGDFAEWRVWLAAERPDWLPMLGGAQFNLSSLALGMALNHQGVAMARSALVWDELRSGRLVDVFGRWVASPARYMLLSRDPLRRETRVFTDWMTAVCKRFDAERRQALWPGSQALPEA</sequence>
<name>A0A1S1X0T7_9NEIS</name>
<dbReference type="PANTHER" id="PTHR30537">
    <property type="entry name" value="HTH-TYPE TRANSCRIPTIONAL REGULATOR"/>
    <property type="match status" value="1"/>
</dbReference>
<dbReference type="Pfam" id="PF03466">
    <property type="entry name" value="LysR_substrate"/>
    <property type="match status" value="1"/>
</dbReference>
<evidence type="ECO:0000313" key="8">
    <source>
        <dbReference type="Proteomes" id="UP000180088"/>
    </source>
</evidence>
<organism evidence="6 8">
    <name type="scientific">Chromobacterium sphagni</name>
    <dbReference type="NCBI Taxonomy" id="1903179"/>
    <lineage>
        <taxon>Bacteria</taxon>
        <taxon>Pseudomonadati</taxon>
        <taxon>Pseudomonadota</taxon>
        <taxon>Betaproteobacteria</taxon>
        <taxon>Neisseriales</taxon>
        <taxon>Chromobacteriaceae</taxon>
        <taxon>Chromobacterium</taxon>
    </lineage>
</organism>
<accession>A0A1S1X0T7</accession>
<dbReference type="Proteomes" id="UP000180088">
    <property type="component" value="Unassembled WGS sequence"/>
</dbReference>